<dbReference type="GeneID" id="46921037"/>
<dbReference type="Pfam" id="PF04390">
    <property type="entry name" value="LptE"/>
    <property type="match status" value="1"/>
</dbReference>
<dbReference type="KEGG" id="clx:CLAN_0563"/>
<proteinExistence type="predicted"/>
<dbReference type="PROSITE" id="PS51257">
    <property type="entry name" value="PROKAR_LIPOPROTEIN"/>
    <property type="match status" value="1"/>
</dbReference>
<dbReference type="GO" id="GO:0043165">
    <property type="term" value="P:Gram-negative-bacterium-type cell outer membrane assembly"/>
    <property type="evidence" value="ECO:0007669"/>
    <property type="project" value="InterPro"/>
</dbReference>
<dbReference type="RefSeq" id="WP_096014837.1">
    <property type="nucleotide sequence ID" value="NZ_CP015578.1"/>
</dbReference>
<evidence type="ECO:0000313" key="1">
    <source>
        <dbReference type="EMBL" id="ARQ97312.1"/>
    </source>
</evidence>
<name>A0A1X9SM45_9BACT</name>
<dbReference type="AlphaFoldDB" id="A0A1X9SM45"/>
<organism evidence="1 2">
    <name type="scientific">Campylobacter lanienae NCTC 13004</name>
    <dbReference type="NCBI Taxonomy" id="1031753"/>
    <lineage>
        <taxon>Bacteria</taxon>
        <taxon>Pseudomonadati</taxon>
        <taxon>Campylobacterota</taxon>
        <taxon>Epsilonproteobacteria</taxon>
        <taxon>Campylobacterales</taxon>
        <taxon>Campylobacteraceae</taxon>
        <taxon>Campylobacter</taxon>
    </lineage>
</organism>
<dbReference type="EMBL" id="CP015578">
    <property type="protein sequence ID" value="ARQ97312.1"/>
    <property type="molecule type" value="Genomic_DNA"/>
</dbReference>
<protein>
    <submittedName>
        <fullName evidence="1">Putative lipooligosaccharide transport system, OM component (LptE family)</fullName>
    </submittedName>
</protein>
<accession>A0A1X9SM45</accession>
<dbReference type="GO" id="GO:0019867">
    <property type="term" value="C:outer membrane"/>
    <property type="evidence" value="ECO:0007669"/>
    <property type="project" value="InterPro"/>
</dbReference>
<gene>
    <name evidence="1" type="ORF">CLAN_0563</name>
</gene>
<dbReference type="InterPro" id="IPR007485">
    <property type="entry name" value="LPS_assembly_LptE"/>
</dbReference>
<reference evidence="2" key="1">
    <citation type="journal article" date="2017" name="Genome Biol. Evol.">
        <title>Comparative Genomic Analysis Identifies a Campylobacter Clade Deficient in Selenium Metabolism.</title>
        <authorList>
            <person name="Miller W.G."/>
            <person name="Yee E."/>
            <person name="Lopes B.S."/>
            <person name="Chapman M.H."/>
            <person name="Huynh S."/>
            <person name="Bono J.L."/>
            <person name="Parker C.T."/>
            <person name="Strachan N.J.C."/>
            <person name="Forbes K.J."/>
        </authorList>
    </citation>
    <scope>NUCLEOTIDE SEQUENCE [LARGE SCALE GENOMIC DNA]</scope>
    <source>
        <strain evidence="2">NCTC 13004</strain>
    </source>
</reference>
<dbReference type="Proteomes" id="UP000202031">
    <property type="component" value="Chromosome"/>
</dbReference>
<sequence>MRLIAILLLAFFIVGCGYKPSSVAARDILGSSVWIDVIISKIDPESSVAIKDGIKSAMLRRLGVSLTQKDKAESIIIASIKSLTFDTISYDQFGYATAYKANLIIEYKLKQKDGNIKSVLASGDYDFRVTRRLNDNRFTDSVISDSERFDAITNASLQSFDEFVSKLAMQGLLNGKSNL</sequence>
<reference evidence="2" key="2">
    <citation type="journal article" date="2017" name="Genome Biol. Evol.">
        <title>Comparative genomic analysis identifies a Campylobacter clade deficient in selenium metabolism.</title>
        <authorList>
            <person name="Miller W.G."/>
            <person name="Yee E."/>
            <person name="Lopes B.S."/>
            <person name="Chapman M.H."/>
            <person name="Huynh S."/>
            <person name="Bono J.L."/>
            <person name="Parker C.T."/>
            <person name="Strachan N.J.C."/>
            <person name="Forbes K.J."/>
        </authorList>
    </citation>
    <scope>NUCLEOTIDE SEQUENCE [LARGE SCALE GENOMIC DNA]</scope>
    <source>
        <strain evidence="2">NCTC 13004</strain>
    </source>
</reference>
<evidence type="ECO:0000313" key="2">
    <source>
        <dbReference type="Proteomes" id="UP000202031"/>
    </source>
</evidence>